<feature type="compositionally biased region" description="Gly residues" evidence="3">
    <location>
        <begin position="1099"/>
        <end position="1112"/>
    </location>
</feature>
<dbReference type="Gene3D" id="2.150.10.10">
    <property type="entry name" value="Serralysin-like metalloprotease, C-terminal"/>
    <property type="match status" value="7"/>
</dbReference>
<dbReference type="InterPro" id="IPR036844">
    <property type="entry name" value="Hint_dom_sf"/>
</dbReference>
<dbReference type="InterPro" id="IPR028992">
    <property type="entry name" value="Hedgehog/Intein_dom"/>
</dbReference>
<evidence type="ECO:0000313" key="7">
    <source>
        <dbReference type="Proteomes" id="UP001230978"/>
    </source>
</evidence>
<dbReference type="PROSITE" id="PS00330">
    <property type="entry name" value="HEMOLYSIN_CALCIUM"/>
    <property type="match status" value="6"/>
</dbReference>
<dbReference type="InterPro" id="IPR018511">
    <property type="entry name" value="Hemolysin-typ_Ca-bd_CS"/>
</dbReference>
<dbReference type="SUPFAM" id="SSF51120">
    <property type="entry name" value="beta-Roll"/>
    <property type="match status" value="5"/>
</dbReference>
<dbReference type="InterPro" id="IPR001343">
    <property type="entry name" value="Hemolysn_Ca-bd"/>
</dbReference>
<name>A0ABY8Q2Z4_9RHOB</name>
<dbReference type="PRINTS" id="PR00313">
    <property type="entry name" value="CABNDNGRPT"/>
</dbReference>
<evidence type="ECO:0000313" key="6">
    <source>
        <dbReference type="EMBL" id="WGV14977.1"/>
    </source>
</evidence>
<feature type="region of interest" description="Disordered" evidence="3">
    <location>
        <begin position="765"/>
        <end position="802"/>
    </location>
</feature>
<dbReference type="Pfam" id="PF04862">
    <property type="entry name" value="DUF642"/>
    <property type="match status" value="1"/>
</dbReference>
<evidence type="ECO:0000256" key="1">
    <source>
        <dbReference type="ARBA" id="ARBA00004613"/>
    </source>
</evidence>
<evidence type="ECO:0000256" key="2">
    <source>
        <dbReference type="ARBA" id="ARBA00022525"/>
    </source>
</evidence>
<organism evidence="6 7">
    <name type="scientific">Fuscovulum ytuae</name>
    <dbReference type="NCBI Taxonomy" id="3042299"/>
    <lineage>
        <taxon>Bacteria</taxon>
        <taxon>Pseudomonadati</taxon>
        <taxon>Pseudomonadota</taxon>
        <taxon>Alphaproteobacteria</taxon>
        <taxon>Rhodobacterales</taxon>
        <taxon>Paracoccaceae</taxon>
        <taxon>Fuscovulum</taxon>
    </lineage>
</organism>
<comment type="subcellular location">
    <subcellularLocation>
        <location evidence="1">Secreted</location>
    </subcellularLocation>
</comment>
<feature type="region of interest" description="Disordered" evidence="3">
    <location>
        <begin position="1099"/>
        <end position="1119"/>
    </location>
</feature>
<feature type="region of interest" description="Disordered" evidence="3">
    <location>
        <begin position="528"/>
        <end position="619"/>
    </location>
</feature>
<dbReference type="Proteomes" id="UP001230978">
    <property type="component" value="Chromosome"/>
</dbReference>
<feature type="region of interest" description="Disordered" evidence="3">
    <location>
        <begin position="334"/>
        <end position="406"/>
    </location>
</feature>
<evidence type="ECO:0000259" key="5">
    <source>
        <dbReference type="Pfam" id="PF13403"/>
    </source>
</evidence>
<dbReference type="EMBL" id="CP124535">
    <property type="protein sequence ID" value="WGV14977.1"/>
    <property type="molecule type" value="Genomic_DNA"/>
</dbReference>
<feature type="domain" description="Hedgehog/Intein (Hint)" evidence="5">
    <location>
        <begin position="896"/>
        <end position="1034"/>
    </location>
</feature>
<dbReference type="InterPro" id="IPR011049">
    <property type="entry name" value="Serralysin-like_metalloprot_C"/>
</dbReference>
<accession>A0ABY8Q2Z4</accession>
<dbReference type="SUPFAM" id="SSF51294">
    <property type="entry name" value="Hedgehog/intein (Hint) domain"/>
    <property type="match status" value="1"/>
</dbReference>
<sequence length="1119" mass="111566">MTIINGTSGNDTLSGGAANDTITGGAGNDFITGGDGNDRISGDNRTPAPVNVTNGDFTSNTTTGWTTTGSGTFAYDGFLAFNAANTVAGGTAQQTITTEGGVQYQLSFDAFETGSAVANHTLVVQAIDGNGQVIGSQTLVIANGTSQLVTLNFTATTATTTLRFSNPNSTGVVNTDLAIDNVTVTPLSTPVTTGNDTINGGEGSDLVDAGAGNDSVTVDGSFAGDDTLNGGSGIDTLVLTPADNRNLTVDMVAGTVADGLAGSQNFSNFENLTTGGGNDNVTGTADANVINTQAGNDFVQAGEGNDTVFGGAGDDDLRGGNDNDVILGDEGDDFVEGNAGDDSISGGDGADNLRGNEGNDTIDGGTGNEFIDGGTGNDSILGGAGADDLRGGDGNDSLRGGTGADQVVGGAGNDTIIVTSAAEGAGDNIRGNDFGSVGDTTDTDVLDLRGAGPVTISQEADPNDPGATRGTVTFGDGSTLAFQGIETILSDPNGVVEGAETGEFMPVGYADTQGDLVTDGADTIFGNGGNDDIRAGGGNDSVDGGTGGDFIDAGAGDDTVLGGEGNDDLRGGDGNDSIDGGADNDFVDGGTGNDTVLGGAGDDDLRGGTGSDTLRGGTGADQIVGGAGNDTIIVTSATEGAGDNIRGNDFGSVGDTTDTDVLDLRGAGPVTISQEADPNDPGATRGTVTFGDGSTLAFQGIETILRDNNGVVDGTSGADNLGPGFTDADGDQIDGTDGNNDSIAGGAGNDTVNAGLGNDTVDGGIGNDSVAGGDGNDSLLGGDGADTLSGGTGNDTLSGGDGRDTFVLQNGGGTDRITDFNLTRISGIATDQVDASSVTDTEGNPVNWQDVVITDTVGDGSGDAVLTFPNGQTLILTGVAPGAITGKANLVAIGIPCFAAGTAIRTPSGWRAIETLQQGDIVATRDHGLQPILWCGMRRVERDEIAQDRKLLPVHINAWALGNRRDLRLSAQHAVLMQLDGEEVFVRATHLARHGFKGVRVAQGVRSVQYHHLLMPKHTILDADGLAAESFYPGPNGLASLSGASRMEIAARICRGRNVIGETATETLAQIYGPTARRVLTGREARDAIEEGRLRGAGGAGMGLSRRSGGGARAAVAAG</sequence>
<evidence type="ECO:0000259" key="4">
    <source>
        <dbReference type="Pfam" id="PF04862"/>
    </source>
</evidence>
<reference evidence="6 7" key="1">
    <citation type="submission" date="2023-04" db="EMBL/GenBank/DDBJ databases">
        <title>YMD61, complete Genome.</title>
        <authorList>
            <person name="Zhang J."/>
        </authorList>
    </citation>
    <scope>NUCLEOTIDE SEQUENCE [LARGE SCALE GENOMIC DNA]</scope>
    <source>
        <strain evidence="6 7">YMD61</strain>
    </source>
</reference>
<feature type="compositionally biased region" description="Low complexity" evidence="3">
    <location>
        <begin position="549"/>
        <end position="561"/>
    </location>
</feature>
<feature type="region of interest" description="Disordered" evidence="3">
    <location>
        <begin position="29"/>
        <end position="57"/>
    </location>
</feature>
<protein>
    <submittedName>
        <fullName evidence="6">Hint domain-containing protein</fullName>
    </submittedName>
</protein>
<dbReference type="Pfam" id="PF13403">
    <property type="entry name" value="Hint_2"/>
    <property type="match status" value="1"/>
</dbReference>
<dbReference type="Pfam" id="PF00353">
    <property type="entry name" value="HemolysinCabind"/>
    <property type="match status" value="12"/>
</dbReference>
<feature type="domain" description="DUF642" evidence="4">
    <location>
        <begin position="62"/>
        <end position="183"/>
    </location>
</feature>
<dbReference type="InterPro" id="IPR050557">
    <property type="entry name" value="RTX_toxin/Mannuronan_C5-epim"/>
</dbReference>
<keyword evidence="7" id="KW-1185">Reference proteome</keyword>
<proteinExistence type="predicted"/>
<dbReference type="RefSeq" id="WP_281464108.1">
    <property type="nucleotide sequence ID" value="NZ_CP124535.1"/>
</dbReference>
<feature type="compositionally biased region" description="Gly residues" evidence="3">
    <location>
        <begin position="535"/>
        <end position="548"/>
    </location>
</feature>
<dbReference type="PANTHER" id="PTHR38340:SF1">
    <property type="entry name" value="S-LAYER PROTEIN"/>
    <property type="match status" value="1"/>
</dbReference>
<evidence type="ECO:0000256" key="3">
    <source>
        <dbReference type="SAM" id="MobiDB-lite"/>
    </source>
</evidence>
<gene>
    <name evidence="6" type="ORF">QF092_11840</name>
</gene>
<dbReference type="Gene3D" id="2.170.16.10">
    <property type="entry name" value="Hedgehog/Intein (Hint) domain"/>
    <property type="match status" value="1"/>
</dbReference>
<dbReference type="InterPro" id="IPR006946">
    <property type="entry name" value="DGR2-like_dom"/>
</dbReference>
<dbReference type="PANTHER" id="PTHR38340">
    <property type="entry name" value="S-LAYER PROTEIN"/>
    <property type="match status" value="1"/>
</dbReference>
<keyword evidence="2" id="KW-0964">Secreted</keyword>